<evidence type="ECO:0000313" key="6">
    <source>
        <dbReference type="EMBL" id="QNP44180.1"/>
    </source>
</evidence>
<name>A0ABX6T3E2_9SPHN</name>
<dbReference type="PANTHER" id="PTHR35371">
    <property type="entry name" value="INNER MEMBRANE PROTEIN"/>
    <property type="match status" value="1"/>
</dbReference>
<dbReference type="Gene3D" id="1.20.120.550">
    <property type="entry name" value="Membrane associated eicosanoid/glutathione metabolism-like domain"/>
    <property type="match status" value="1"/>
</dbReference>
<evidence type="ECO:0000256" key="2">
    <source>
        <dbReference type="ARBA" id="ARBA00022692"/>
    </source>
</evidence>
<evidence type="ECO:0000256" key="5">
    <source>
        <dbReference type="SAM" id="Phobius"/>
    </source>
</evidence>
<gene>
    <name evidence="6" type="ORF">H9L15_06675</name>
</gene>
<feature type="transmembrane region" description="Helical" evidence="5">
    <location>
        <begin position="112"/>
        <end position="130"/>
    </location>
</feature>
<proteinExistence type="predicted"/>
<sequence length="131" mass="14018">MPVELKIAALGAVLLLVHIFAAVHLKTRQYGTKWNMGARDEAQPPLNPVAGRLARAQANFQETFPIAVVALLGVVIAGRTSAWTAIGGWVWLGARLIYLPLYAFGVPGWRTLAFAVSLTGLALVLSPLLFG</sequence>
<dbReference type="RefSeq" id="WP_187715601.1">
    <property type="nucleotide sequence ID" value="NZ_BAABJC010000001.1"/>
</dbReference>
<dbReference type="SUPFAM" id="SSF161084">
    <property type="entry name" value="MAPEG domain-like"/>
    <property type="match status" value="1"/>
</dbReference>
<reference evidence="6 7" key="1">
    <citation type="submission" date="2020-08" db="EMBL/GenBank/DDBJ databases">
        <title>Genome sequence of Sphingomonas daechungensis KACC 18115T.</title>
        <authorList>
            <person name="Hyun D.-W."/>
            <person name="Bae J.-W."/>
        </authorList>
    </citation>
    <scope>NUCLEOTIDE SEQUENCE [LARGE SCALE GENOMIC DNA]</scope>
    <source>
        <strain evidence="6 7">KACC 18115</strain>
    </source>
</reference>
<dbReference type="Pfam" id="PF01124">
    <property type="entry name" value="MAPEG"/>
    <property type="match status" value="1"/>
</dbReference>
<keyword evidence="4 5" id="KW-0472">Membrane</keyword>
<keyword evidence="2 5" id="KW-0812">Transmembrane</keyword>
<dbReference type="InterPro" id="IPR023352">
    <property type="entry name" value="MAPEG-like_dom_sf"/>
</dbReference>
<evidence type="ECO:0000256" key="3">
    <source>
        <dbReference type="ARBA" id="ARBA00022989"/>
    </source>
</evidence>
<protein>
    <submittedName>
        <fullName evidence="6">MAPEG family protein</fullName>
    </submittedName>
</protein>
<feature type="transmembrane region" description="Helical" evidence="5">
    <location>
        <begin position="64"/>
        <end position="92"/>
    </location>
</feature>
<dbReference type="PANTHER" id="PTHR35371:SF1">
    <property type="entry name" value="BLR7753 PROTEIN"/>
    <property type="match status" value="1"/>
</dbReference>
<feature type="transmembrane region" description="Helical" evidence="5">
    <location>
        <begin position="6"/>
        <end position="25"/>
    </location>
</feature>
<keyword evidence="7" id="KW-1185">Reference proteome</keyword>
<organism evidence="6 7">
    <name type="scientific">Sphingomonas daechungensis</name>
    <dbReference type="NCBI Taxonomy" id="1176646"/>
    <lineage>
        <taxon>Bacteria</taxon>
        <taxon>Pseudomonadati</taxon>
        <taxon>Pseudomonadota</taxon>
        <taxon>Alphaproteobacteria</taxon>
        <taxon>Sphingomonadales</taxon>
        <taxon>Sphingomonadaceae</taxon>
        <taxon>Sphingomonas</taxon>
    </lineage>
</organism>
<accession>A0ABX6T3E2</accession>
<keyword evidence="3 5" id="KW-1133">Transmembrane helix</keyword>
<comment type="subcellular location">
    <subcellularLocation>
        <location evidence="1">Membrane</location>
    </subcellularLocation>
</comment>
<evidence type="ECO:0000256" key="1">
    <source>
        <dbReference type="ARBA" id="ARBA00004370"/>
    </source>
</evidence>
<dbReference type="Proteomes" id="UP000516134">
    <property type="component" value="Chromosome"/>
</dbReference>
<evidence type="ECO:0000256" key="4">
    <source>
        <dbReference type="ARBA" id="ARBA00023136"/>
    </source>
</evidence>
<dbReference type="InterPro" id="IPR001129">
    <property type="entry name" value="Membr-assoc_MAPEG"/>
</dbReference>
<dbReference type="EMBL" id="CP060780">
    <property type="protein sequence ID" value="QNP44180.1"/>
    <property type="molecule type" value="Genomic_DNA"/>
</dbReference>
<evidence type="ECO:0000313" key="7">
    <source>
        <dbReference type="Proteomes" id="UP000516134"/>
    </source>
</evidence>